<evidence type="ECO:0000259" key="3">
    <source>
        <dbReference type="PROSITE" id="PS50887"/>
    </source>
</evidence>
<sequence length="668" mass="76481">MGVDNNFALGFLFSIETAVYSFLTYLLYSFYQGFGRRYVKYWTLSLACLSVQHLALSIQKFLPQFHELTPVQILLTCIVQVNQYLFIWFFFIGLYYTNKNLKYSNRLVKKTIIVPILLGIFVSLLFAFDEQAVFNRFYLRESLADFIFAGIFMFIFFFVFNLKKLHFSGTILLFYSALMCFRYLLFSFLSVGFLTEPWLQDLTAILVYFDFGAKVTLGFLLLVWMQGAERSVAEIAINRAQYLDKHDLLTGALNREQVIEKLPIAIEQAVKNNQKLAVYLIDIKRFKFVNDTYGLKVGDLILGQIAVRLSESILLPLVVGRLSGDSFVFAIEIIEDSQQQKAAQHLHDLISRPYLVNQQEIPLQCSVGYCLSPQDSSEAEDLLKKANLALFHAESQNIPSVKYESGMQSHGRHLLAVEKEIRQGLQNNEFILYFQPQLNLLTNRIEGVEALVRWQHPEKGLLSPDKFLPDFDALGMNGELDNYVLDLACKTNAQWYKQYKRRVAIAVNMTAVEFQDPKLISKIQTLLFKYDVPSSYLELEITENVVITDISVAMDTIVVLQNMGIKVSIDDFGTGYSSLAYLRQLPIDKIKIDRSFITEFSTNDSDLTIVNSMIKLSHGLGKRVLAEGVETLEQLNLLRKLGCDAVQGYFINRPLPPEKIANYLTRKK</sequence>
<organism evidence="4 5">
    <name type="scientific">Thalassotalea castellviae</name>
    <dbReference type="NCBI Taxonomy" id="3075612"/>
    <lineage>
        <taxon>Bacteria</taxon>
        <taxon>Pseudomonadati</taxon>
        <taxon>Pseudomonadota</taxon>
        <taxon>Gammaproteobacteria</taxon>
        <taxon>Alteromonadales</taxon>
        <taxon>Colwelliaceae</taxon>
        <taxon>Thalassotalea</taxon>
    </lineage>
</organism>
<evidence type="ECO:0000259" key="2">
    <source>
        <dbReference type="PROSITE" id="PS50883"/>
    </source>
</evidence>
<dbReference type="PROSITE" id="PS50887">
    <property type="entry name" value="GGDEF"/>
    <property type="match status" value="1"/>
</dbReference>
<feature type="transmembrane region" description="Helical" evidence="1">
    <location>
        <begin position="172"/>
        <end position="193"/>
    </location>
</feature>
<dbReference type="SMART" id="SM00267">
    <property type="entry name" value="GGDEF"/>
    <property type="match status" value="1"/>
</dbReference>
<feature type="transmembrane region" description="Helical" evidence="1">
    <location>
        <begin position="143"/>
        <end position="160"/>
    </location>
</feature>
<keyword evidence="1" id="KW-1133">Transmembrane helix</keyword>
<dbReference type="SMART" id="SM00052">
    <property type="entry name" value="EAL"/>
    <property type="match status" value="1"/>
</dbReference>
<dbReference type="EC" id="3.1.4.52" evidence="4"/>
<dbReference type="GO" id="GO:0071111">
    <property type="term" value="F:cyclic-guanylate-specific phosphodiesterase activity"/>
    <property type="evidence" value="ECO:0007669"/>
    <property type="project" value="UniProtKB-EC"/>
</dbReference>
<dbReference type="InterPro" id="IPR001633">
    <property type="entry name" value="EAL_dom"/>
</dbReference>
<evidence type="ECO:0000313" key="4">
    <source>
        <dbReference type="EMBL" id="MDT0605137.1"/>
    </source>
</evidence>
<dbReference type="EC" id="2.7.7.65" evidence="4"/>
<dbReference type="PROSITE" id="PS50883">
    <property type="entry name" value="EAL"/>
    <property type="match status" value="1"/>
</dbReference>
<dbReference type="Proteomes" id="UP001266357">
    <property type="component" value="Unassembled WGS sequence"/>
</dbReference>
<feature type="transmembrane region" description="Helical" evidence="1">
    <location>
        <begin position="107"/>
        <end position="128"/>
    </location>
</feature>
<keyword evidence="1" id="KW-0812">Transmembrane</keyword>
<dbReference type="PANTHER" id="PTHR33121:SF70">
    <property type="entry name" value="SIGNALING PROTEIN YKOW"/>
    <property type="match status" value="1"/>
</dbReference>
<dbReference type="Gene3D" id="3.20.20.450">
    <property type="entry name" value="EAL domain"/>
    <property type="match status" value="1"/>
</dbReference>
<feature type="transmembrane region" description="Helical" evidence="1">
    <location>
        <begin position="6"/>
        <end position="27"/>
    </location>
</feature>
<feature type="domain" description="EAL" evidence="2">
    <location>
        <begin position="414"/>
        <end position="668"/>
    </location>
</feature>
<keyword evidence="4" id="KW-0548">Nucleotidyltransferase</keyword>
<evidence type="ECO:0000256" key="1">
    <source>
        <dbReference type="SAM" id="Phobius"/>
    </source>
</evidence>
<dbReference type="CDD" id="cd01948">
    <property type="entry name" value="EAL"/>
    <property type="match status" value="1"/>
</dbReference>
<dbReference type="EMBL" id="JAVRIF010000011">
    <property type="protein sequence ID" value="MDT0605137.1"/>
    <property type="molecule type" value="Genomic_DNA"/>
</dbReference>
<dbReference type="PANTHER" id="PTHR33121">
    <property type="entry name" value="CYCLIC DI-GMP PHOSPHODIESTERASE PDEF"/>
    <property type="match status" value="1"/>
</dbReference>
<dbReference type="CDD" id="cd01949">
    <property type="entry name" value="GGDEF"/>
    <property type="match status" value="1"/>
</dbReference>
<dbReference type="InterPro" id="IPR000160">
    <property type="entry name" value="GGDEF_dom"/>
</dbReference>
<accession>A0ABU3A4M8</accession>
<feature type="domain" description="GGDEF" evidence="3">
    <location>
        <begin position="274"/>
        <end position="406"/>
    </location>
</feature>
<keyword evidence="5" id="KW-1185">Reference proteome</keyword>
<gene>
    <name evidence="4" type="ORF">RM573_16150</name>
</gene>
<dbReference type="Pfam" id="PF00563">
    <property type="entry name" value="EAL"/>
    <property type="match status" value="1"/>
</dbReference>
<keyword evidence="1" id="KW-0472">Membrane</keyword>
<feature type="transmembrane region" description="Helical" evidence="1">
    <location>
        <begin position="71"/>
        <end position="95"/>
    </location>
</feature>
<dbReference type="GO" id="GO:0052621">
    <property type="term" value="F:diguanylate cyclase activity"/>
    <property type="evidence" value="ECO:0007669"/>
    <property type="project" value="UniProtKB-EC"/>
</dbReference>
<feature type="transmembrane region" description="Helical" evidence="1">
    <location>
        <begin position="205"/>
        <end position="225"/>
    </location>
</feature>
<dbReference type="Pfam" id="PF00990">
    <property type="entry name" value="GGDEF"/>
    <property type="match status" value="1"/>
</dbReference>
<dbReference type="InterPro" id="IPR050706">
    <property type="entry name" value="Cyclic-di-GMP_PDE-like"/>
</dbReference>
<dbReference type="Gene3D" id="3.30.70.270">
    <property type="match status" value="1"/>
</dbReference>
<dbReference type="InterPro" id="IPR035919">
    <property type="entry name" value="EAL_sf"/>
</dbReference>
<name>A0ABU3A4M8_9GAMM</name>
<dbReference type="InterPro" id="IPR043128">
    <property type="entry name" value="Rev_trsase/Diguanyl_cyclase"/>
</dbReference>
<keyword evidence="4" id="KW-0378">Hydrolase</keyword>
<dbReference type="NCBIfam" id="TIGR00254">
    <property type="entry name" value="GGDEF"/>
    <property type="match status" value="1"/>
</dbReference>
<dbReference type="InterPro" id="IPR029787">
    <property type="entry name" value="Nucleotide_cyclase"/>
</dbReference>
<proteinExistence type="predicted"/>
<comment type="caution">
    <text evidence="4">The sequence shown here is derived from an EMBL/GenBank/DDBJ whole genome shotgun (WGS) entry which is preliminary data.</text>
</comment>
<protein>
    <submittedName>
        <fullName evidence="4">Bifunctional diguanylate cyclase/phosphodiesterase</fullName>
        <ecNumber evidence="4">2.7.7.65</ecNumber>
        <ecNumber evidence="4">3.1.4.52</ecNumber>
    </submittedName>
</protein>
<dbReference type="RefSeq" id="WP_311584405.1">
    <property type="nucleotide sequence ID" value="NZ_JAVRIF010000011.1"/>
</dbReference>
<dbReference type="SUPFAM" id="SSF141868">
    <property type="entry name" value="EAL domain-like"/>
    <property type="match status" value="1"/>
</dbReference>
<dbReference type="SUPFAM" id="SSF55073">
    <property type="entry name" value="Nucleotide cyclase"/>
    <property type="match status" value="1"/>
</dbReference>
<reference evidence="4 5" key="1">
    <citation type="submission" date="2023-09" db="EMBL/GenBank/DDBJ databases">
        <authorList>
            <person name="Rey-Velasco X."/>
        </authorList>
    </citation>
    <scope>NUCLEOTIDE SEQUENCE [LARGE SCALE GENOMIC DNA]</scope>
    <source>
        <strain evidence="4 5">W431</strain>
    </source>
</reference>
<keyword evidence="4" id="KW-0808">Transferase</keyword>
<evidence type="ECO:0000313" key="5">
    <source>
        <dbReference type="Proteomes" id="UP001266357"/>
    </source>
</evidence>